<evidence type="ECO:0000256" key="2">
    <source>
        <dbReference type="ARBA" id="ARBA00004997"/>
    </source>
</evidence>
<dbReference type="NCBIfam" id="NF004886">
    <property type="entry name" value="PRK06247.1"/>
    <property type="match status" value="1"/>
</dbReference>
<dbReference type="Gene3D" id="3.40.1380.20">
    <property type="entry name" value="Pyruvate kinase, C-terminal domain"/>
    <property type="match status" value="1"/>
</dbReference>
<evidence type="ECO:0000256" key="8">
    <source>
        <dbReference type="ARBA" id="ARBA00022777"/>
    </source>
</evidence>
<accession>A0A7W4VR70</accession>
<evidence type="ECO:0000256" key="1">
    <source>
        <dbReference type="ARBA" id="ARBA00001958"/>
    </source>
</evidence>
<dbReference type="InterPro" id="IPR018209">
    <property type="entry name" value="Pyrv_Knase_AS"/>
</dbReference>
<dbReference type="Gene3D" id="3.20.20.60">
    <property type="entry name" value="Phosphoenolpyruvate-binding domains"/>
    <property type="match status" value="1"/>
</dbReference>
<comment type="similarity">
    <text evidence="3 14">Belongs to the pyruvate kinase family.</text>
</comment>
<dbReference type="GO" id="GO:0004743">
    <property type="term" value="F:pyruvate kinase activity"/>
    <property type="evidence" value="ECO:0007669"/>
    <property type="project" value="UniProtKB-UniRule"/>
</dbReference>
<dbReference type="InterPro" id="IPR040442">
    <property type="entry name" value="Pyrv_kinase-like_dom_sf"/>
</dbReference>
<dbReference type="InterPro" id="IPR001697">
    <property type="entry name" value="Pyr_Knase"/>
</dbReference>
<dbReference type="Proteomes" id="UP000532010">
    <property type="component" value="Unassembled WGS sequence"/>
</dbReference>
<dbReference type="InterPro" id="IPR015813">
    <property type="entry name" value="Pyrv/PenolPyrv_kinase-like_dom"/>
</dbReference>
<comment type="cofactor">
    <cofactor evidence="1">
        <name>K(+)</name>
        <dbReference type="ChEBI" id="CHEBI:29103"/>
    </cofactor>
</comment>
<keyword evidence="8 14" id="KW-0418">Kinase</keyword>
<keyword evidence="5 14" id="KW-0808">Transferase</keyword>
<evidence type="ECO:0000256" key="12">
    <source>
        <dbReference type="ARBA" id="ARBA00023317"/>
    </source>
</evidence>
<dbReference type="PRINTS" id="PR01050">
    <property type="entry name" value="PYRUVTKNASE"/>
</dbReference>
<evidence type="ECO:0000256" key="10">
    <source>
        <dbReference type="ARBA" id="ARBA00022842"/>
    </source>
</evidence>
<evidence type="ECO:0000259" key="15">
    <source>
        <dbReference type="Pfam" id="PF00224"/>
    </source>
</evidence>
<feature type="domain" description="Pyruvate kinase C-terminal" evidence="16">
    <location>
        <begin position="355"/>
        <end position="467"/>
    </location>
</feature>
<dbReference type="GO" id="GO:0005524">
    <property type="term" value="F:ATP binding"/>
    <property type="evidence" value="ECO:0007669"/>
    <property type="project" value="UniProtKB-KW"/>
</dbReference>
<evidence type="ECO:0000256" key="6">
    <source>
        <dbReference type="ARBA" id="ARBA00022723"/>
    </source>
</evidence>
<dbReference type="Gene3D" id="2.40.33.10">
    <property type="entry name" value="PK beta-barrel domain-like"/>
    <property type="match status" value="1"/>
</dbReference>
<dbReference type="SUPFAM" id="SSF51621">
    <property type="entry name" value="Phosphoenolpyruvate/pyruvate domain"/>
    <property type="match status" value="1"/>
</dbReference>
<evidence type="ECO:0000256" key="13">
    <source>
        <dbReference type="NCBIfam" id="TIGR01064"/>
    </source>
</evidence>
<dbReference type="NCBIfam" id="NF004491">
    <property type="entry name" value="PRK05826.1"/>
    <property type="match status" value="1"/>
</dbReference>
<feature type="domain" description="Pyruvate kinase barrel" evidence="15">
    <location>
        <begin position="5"/>
        <end position="322"/>
    </location>
</feature>
<name>A0A7W4VR70_9HYPH</name>
<comment type="pathway">
    <text evidence="2 14">Carbohydrate degradation; glycolysis; pyruvate from D-glyceraldehyde 3-phosphate: step 5/5.</text>
</comment>
<protein>
    <recommendedName>
        <fullName evidence="4 13">Pyruvate kinase</fullName>
        <ecNumber evidence="4 13">2.7.1.40</ecNumber>
    </recommendedName>
</protein>
<keyword evidence="7" id="KW-0547">Nucleotide-binding</keyword>
<dbReference type="InterPro" id="IPR011037">
    <property type="entry name" value="Pyrv_Knase-like_insert_dom_sf"/>
</dbReference>
<dbReference type="PROSITE" id="PS00110">
    <property type="entry name" value="PYRUVATE_KINASE"/>
    <property type="match status" value="1"/>
</dbReference>
<evidence type="ECO:0000313" key="18">
    <source>
        <dbReference type="Proteomes" id="UP000532010"/>
    </source>
</evidence>
<evidence type="ECO:0000256" key="7">
    <source>
        <dbReference type="ARBA" id="ARBA00022741"/>
    </source>
</evidence>
<keyword evidence="12 17" id="KW-0670">Pyruvate</keyword>
<reference evidence="17 18" key="1">
    <citation type="submission" date="2020-08" db="EMBL/GenBank/DDBJ databases">
        <title>The Agave Microbiome: Exploring the role of microbial communities in plant adaptations to desert environments.</title>
        <authorList>
            <person name="Partida-Martinez L.P."/>
        </authorList>
    </citation>
    <scope>NUCLEOTIDE SEQUENCE [LARGE SCALE GENOMIC DNA]</scope>
    <source>
        <strain evidence="17 18">AT3.9</strain>
    </source>
</reference>
<proteinExistence type="inferred from homology"/>
<gene>
    <name evidence="17" type="ORF">FHR70_004531</name>
</gene>
<dbReference type="SUPFAM" id="SSF50800">
    <property type="entry name" value="PK beta-barrel domain-like"/>
    <property type="match status" value="1"/>
</dbReference>
<keyword evidence="6" id="KW-0479">Metal-binding</keyword>
<dbReference type="GO" id="GO:0016301">
    <property type="term" value="F:kinase activity"/>
    <property type="evidence" value="ECO:0007669"/>
    <property type="project" value="UniProtKB-KW"/>
</dbReference>
<dbReference type="NCBIfam" id="TIGR01064">
    <property type="entry name" value="pyruv_kin"/>
    <property type="match status" value="1"/>
</dbReference>
<dbReference type="NCBIfam" id="NF004978">
    <property type="entry name" value="PRK06354.1"/>
    <property type="match status" value="1"/>
</dbReference>
<dbReference type="FunFam" id="2.40.33.10:FF:000001">
    <property type="entry name" value="Pyruvate kinase"/>
    <property type="match status" value="1"/>
</dbReference>
<dbReference type="InterPro" id="IPR015793">
    <property type="entry name" value="Pyrv_Knase_brl"/>
</dbReference>
<dbReference type="InterPro" id="IPR015806">
    <property type="entry name" value="Pyrv_Knase_insert_dom_sf"/>
</dbReference>
<comment type="caution">
    <text evidence="17">The sequence shown here is derived from an EMBL/GenBank/DDBJ whole genome shotgun (WGS) entry which is preliminary data.</text>
</comment>
<dbReference type="GO" id="GO:0000287">
    <property type="term" value="F:magnesium ion binding"/>
    <property type="evidence" value="ECO:0007669"/>
    <property type="project" value="UniProtKB-UniRule"/>
</dbReference>
<dbReference type="GO" id="GO:0030955">
    <property type="term" value="F:potassium ion binding"/>
    <property type="evidence" value="ECO:0007669"/>
    <property type="project" value="UniProtKB-UniRule"/>
</dbReference>
<dbReference type="PANTHER" id="PTHR11817">
    <property type="entry name" value="PYRUVATE KINASE"/>
    <property type="match status" value="1"/>
</dbReference>
<dbReference type="InterPro" id="IPR015795">
    <property type="entry name" value="Pyrv_Knase_C"/>
</dbReference>
<dbReference type="Pfam" id="PF00224">
    <property type="entry name" value="PK"/>
    <property type="match status" value="1"/>
</dbReference>
<dbReference type="UniPathway" id="UPA00109">
    <property type="reaction ID" value="UER00188"/>
</dbReference>
<evidence type="ECO:0000256" key="5">
    <source>
        <dbReference type="ARBA" id="ARBA00022679"/>
    </source>
</evidence>
<dbReference type="Pfam" id="PF02887">
    <property type="entry name" value="PK_C"/>
    <property type="match status" value="1"/>
</dbReference>
<evidence type="ECO:0000313" key="17">
    <source>
        <dbReference type="EMBL" id="MBB3021435.1"/>
    </source>
</evidence>
<keyword evidence="11 14" id="KW-0324">Glycolysis</keyword>
<evidence type="ECO:0000256" key="11">
    <source>
        <dbReference type="ARBA" id="ARBA00023152"/>
    </source>
</evidence>
<evidence type="ECO:0000259" key="16">
    <source>
        <dbReference type="Pfam" id="PF02887"/>
    </source>
</evidence>
<keyword evidence="10 14" id="KW-0460">Magnesium</keyword>
<keyword evidence="18" id="KW-1185">Reference proteome</keyword>
<evidence type="ECO:0000256" key="3">
    <source>
        <dbReference type="ARBA" id="ARBA00008663"/>
    </source>
</evidence>
<dbReference type="InterPro" id="IPR036918">
    <property type="entry name" value="Pyrv_Knase_C_sf"/>
</dbReference>
<evidence type="ECO:0000256" key="14">
    <source>
        <dbReference type="RuleBase" id="RU000504"/>
    </source>
</evidence>
<comment type="catalytic activity">
    <reaction evidence="14">
        <text>pyruvate + ATP = phosphoenolpyruvate + ADP + H(+)</text>
        <dbReference type="Rhea" id="RHEA:18157"/>
        <dbReference type="ChEBI" id="CHEBI:15361"/>
        <dbReference type="ChEBI" id="CHEBI:15378"/>
        <dbReference type="ChEBI" id="CHEBI:30616"/>
        <dbReference type="ChEBI" id="CHEBI:58702"/>
        <dbReference type="ChEBI" id="CHEBI:456216"/>
        <dbReference type="EC" id="2.7.1.40"/>
    </reaction>
</comment>
<sequence length="478" mass="51661">MRRARRTKILATLGPASENPEMIAKLFEAGADVFRLNMSHLPREKLKERVAMIRAVEAKFKRPIAILADLQGPKLRVGAFEGDGTMLVPGQSFTLDADKTPGTNDRVHLPHPEILSSLEPGHTVLIDDGKLRLRVKSVKQGSATTSVEVAGKISNRKGVSLPDTTIPVAAMTDKDRSDLEAALDAGVDWIALSFVQRPEDVAEVKKVARGRALVMSKLEKPQAISRLDEIIEISDAVMVARGDLGVEMPLEKVPGIQKRIVRTARRYGKPVVVATQMLESMITSPVPTRAEVSDVATAVYDGADAVMLSAESASGQYPIDAVATMNRIAEEVELDQNYWSIVRTLNAEPEATGSDAIAAASHQIADTLNLKTVAAWTFSGSTAFRIARERPNSTVIALTPSIDTARRLALVWGVHSIRTKDASDIDDMAFRACKFAVREGFSSVGDRVIIVAGMPFGTPGATNMVRIAFINQEHAAQA</sequence>
<dbReference type="AlphaFoldDB" id="A0A7W4VR70"/>
<evidence type="ECO:0000256" key="9">
    <source>
        <dbReference type="ARBA" id="ARBA00022840"/>
    </source>
</evidence>
<dbReference type="EC" id="2.7.1.40" evidence="4 13"/>
<evidence type="ECO:0000256" key="4">
    <source>
        <dbReference type="ARBA" id="ARBA00012142"/>
    </source>
</evidence>
<dbReference type="SUPFAM" id="SSF52935">
    <property type="entry name" value="PK C-terminal domain-like"/>
    <property type="match status" value="1"/>
</dbReference>
<organism evidence="17 18">
    <name type="scientific">Microvirga lupini</name>
    <dbReference type="NCBI Taxonomy" id="420324"/>
    <lineage>
        <taxon>Bacteria</taxon>
        <taxon>Pseudomonadati</taxon>
        <taxon>Pseudomonadota</taxon>
        <taxon>Alphaproteobacteria</taxon>
        <taxon>Hyphomicrobiales</taxon>
        <taxon>Methylobacteriaceae</taxon>
        <taxon>Microvirga</taxon>
    </lineage>
</organism>
<dbReference type="RefSeq" id="WP_183454304.1">
    <property type="nucleotide sequence ID" value="NZ_JACHWB010000010.1"/>
</dbReference>
<keyword evidence="9" id="KW-0067">ATP-binding</keyword>
<dbReference type="EMBL" id="JACHWB010000010">
    <property type="protein sequence ID" value="MBB3021435.1"/>
    <property type="molecule type" value="Genomic_DNA"/>
</dbReference>